<evidence type="ECO:0000259" key="1">
    <source>
        <dbReference type="PROSITE" id="PS50042"/>
    </source>
</evidence>
<dbReference type="SUPFAM" id="SSF51206">
    <property type="entry name" value="cAMP-binding domain-like"/>
    <property type="match status" value="1"/>
</dbReference>
<dbReference type="RefSeq" id="WP_338182274.1">
    <property type="nucleotide sequence ID" value="NZ_JAEKNQ010000059.1"/>
</dbReference>
<accession>A0A934NI67</accession>
<comment type="caution">
    <text evidence="2">The sequence shown here is derived from an EMBL/GenBank/DDBJ whole genome shotgun (WGS) entry which is preliminary data.</text>
</comment>
<sequence>MPKRDSHPKLAELRELPIVSGVDDRRLRTMTANLDTMTVPDGAVVMTAGRRNDAFWIILDGRVQITIGGRIREGRGRGDVVGLPSMFARRESTADVVALVASHQHFNTLVAGHDVAIPFKAAIFDRLRDEVHQLVQGSEQGR</sequence>
<dbReference type="Pfam" id="PF00027">
    <property type="entry name" value="cNMP_binding"/>
    <property type="match status" value="1"/>
</dbReference>
<dbReference type="Proteomes" id="UP000620075">
    <property type="component" value="Unassembled WGS sequence"/>
</dbReference>
<evidence type="ECO:0000313" key="3">
    <source>
        <dbReference type="Proteomes" id="UP000620075"/>
    </source>
</evidence>
<dbReference type="Gene3D" id="2.60.120.10">
    <property type="entry name" value="Jelly Rolls"/>
    <property type="match status" value="1"/>
</dbReference>
<gene>
    <name evidence="2" type="ORF">JF888_15235</name>
</gene>
<dbReference type="CDD" id="cd00038">
    <property type="entry name" value="CAP_ED"/>
    <property type="match status" value="1"/>
</dbReference>
<organism evidence="2 3">
    <name type="scientific">Candidatus Dormiibacter inghamiae</name>
    <dbReference type="NCBI Taxonomy" id="3127013"/>
    <lineage>
        <taxon>Bacteria</taxon>
        <taxon>Bacillati</taxon>
        <taxon>Candidatus Dormiibacterota</taxon>
        <taxon>Candidatus Dormibacteria</taxon>
        <taxon>Candidatus Dormibacterales</taxon>
        <taxon>Candidatus Dormibacteraceae</taxon>
        <taxon>Candidatus Dormiibacter</taxon>
    </lineage>
</organism>
<feature type="domain" description="Cyclic nucleotide-binding" evidence="1">
    <location>
        <begin position="18"/>
        <end position="98"/>
    </location>
</feature>
<evidence type="ECO:0000313" key="2">
    <source>
        <dbReference type="EMBL" id="MBJ7604507.1"/>
    </source>
</evidence>
<dbReference type="AlphaFoldDB" id="A0A934NI67"/>
<dbReference type="EMBL" id="JAEKNQ010000059">
    <property type="protein sequence ID" value="MBJ7604507.1"/>
    <property type="molecule type" value="Genomic_DNA"/>
</dbReference>
<dbReference type="InterPro" id="IPR000595">
    <property type="entry name" value="cNMP-bd_dom"/>
</dbReference>
<dbReference type="PROSITE" id="PS50042">
    <property type="entry name" value="CNMP_BINDING_3"/>
    <property type="match status" value="1"/>
</dbReference>
<proteinExistence type="predicted"/>
<dbReference type="InterPro" id="IPR018490">
    <property type="entry name" value="cNMP-bd_dom_sf"/>
</dbReference>
<reference evidence="2 3" key="1">
    <citation type="submission" date="2020-10" db="EMBL/GenBank/DDBJ databases">
        <title>Ca. Dormibacterota MAGs.</title>
        <authorList>
            <person name="Montgomery K."/>
        </authorList>
    </citation>
    <scope>NUCLEOTIDE SEQUENCE [LARGE SCALE GENOMIC DNA]</scope>
    <source>
        <strain evidence="2">SC8811_S16_3</strain>
    </source>
</reference>
<name>A0A934NI67_9BACT</name>
<protein>
    <submittedName>
        <fullName evidence="2">Cyclic nucleotide-binding domain-containing protein</fullName>
    </submittedName>
</protein>
<dbReference type="InterPro" id="IPR014710">
    <property type="entry name" value="RmlC-like_jellyroll"/>
</dbReference>